<name>A0AAU9J2B5_9CILI</name>
<organism evidence="2 3">
    <name type="scientific">Blepharisma stoltei</name>
    <dbReference type="NCBI Taxonomy" id="1481888"/>
    <lineage>
        <taxon>Eukaryota</taxon>
        <taxon>Sar</taxon>
        <taxon>Alveolata</taxon>
        <taxon>Ciliophora</taxon>
        <taxon>Postciliodesmatophora</taxon>
        <taxon>Heterotrichea</taxon>
        <taxon>Heterotrichida</taxon>
        <taxon>Blepharismidae</taxon>
        <taxon>Blepharisma</taxon>
    </lineage>
</organism>
<dbReference type="Proteomes" id="UP001162131">
    <property type="component" value="Unassembled WGS sequence"/>
</dbReference>
<evidence type="ECO:0000256" key="1">
    <source>
        <dbReference type="SAM" id="Phobius"/>
    </source>
</evidence>
<evidence type="ECO:0000313" key="2">
    <source>
        <dbReference type="EMBL" id="CAG9319510.1"/>
    </source>
</evidence>
<evidence type="ECO:0000313" key="3">
    <source>
        <dbReference type="Proteomes" id="UP001162131"/>
    </source>
</evidence>
<sequence>MYNWRYNKSDFNRGQKNELILQDLKRNWSPLMKIANSPDSEQDFRRTCSFYNARSSDSDLSSSQEYKEYISNYHHATSLYLIFQDDFGEGHLVIYDTVNEREEEKKADYSRNVRWCNMHSSTPRWWVVLLWFWSAFFFSVYLWGIMQ</sequence>
<keyword evidence="1" id="KW-0472">Membrane</keyword>
<accession>A0AAU9J2B5</accession>
<feature type="transmembrane region" description="Helical" evidence="1">
    <location>
        <begin position="125"/>
        <end position="146"/>
    </location>
</feature>
<comment type="caution">
    <text evidence="2">The sequence shown here is derived from an EMBL/GenBank/DDBJ whole genome shotgun (WGS) entry which is preliminary data.</text>
</comment>
<keyword evidence="1" id="KW-0812">Transmembrane</keyword>
<dbReference type="AlphaFoldDB" id="A0AAU9J2B5"/>
<reference evidence="2" key="1">
    <citation type="submission" date="2021-09" db="EMBL/GenBank/DDBJ databases">
        <authorList>
            <consortium name="AG Swart"/>
            <person name="Singh M."/>
            <person name="Singh A."/>
            <person name="Seah K."/>
            <person name="Emmerich C."/>
        </authorList>
    </citation>
    <scope>NUCLEOTIDE SEQUENCE</scope>
    <source>
        <strain evidence="2">ATCC30299</strain>
    </source>
</reference>
<gene>
    <name evidence="2" type="ORF">BSTOLATCC_MIC24061</name>
</gene>
<protein>
    <submittedName>
        <fullName evidence="2">Uncharacterized protein</fullName>
    </submittedName>
</protein>
<proteinExistence type="predicted"/>
<keyword evidence="1" id="KW-1133">Transmembrane helix</keyword>
<dbReference type="EMBL" id="CAJZBQ010000023">
    <property type="protein sequence ID" value="CAG9319510.1"/>
    <property type="molecule type" value="Genomic_DNA"/>
</dbReference>
<keyword evidence="3" id="KW-1185">Reference proteome</keyword>